<gene>
    <name evidence="4" type="ORF">CTI12_AA432130</name>
</gene>
<dbReference type="PROSITE" id="PS50102">
    <property type="entry name" value="RRM"/>
    <property type="match status" value="1"/>
</dbReference>
<name>A0A2U1M0A3_ARTAN</name>
<dbReference type="Pfam" id="PF00076">
    <property type="entry name" value="RRM_1"/>
    <property type="match status" value="1"/>
</dbReference>
<dbReference type="SUPFAM" id="SSF54928">
    <property type="entry name" value="RNA-binding domain, RBD"/>
    <property type="match status" value="1"/>
</dbReference>
<reference evidence="4 5" key="1">
    <citation type="journal article" date="2018" name="Mol. Plant">
        <title>The genome of Artemisia annua provides insight into the evolution of Asteraceae family and artemisinin biosynthesis.</title>
        <authorList>
            <person name="Shen Q."/>
            <person name="Zhang L."/>
            <person name="Liao Z."/>
            <person name="Wang S."/>
            <person name="Yan T."/>
            <person name="Shi P."/>
            <person name="Liu M."/>
            <person name="Fu X."/>
            <person name="Pan Q."/>
            <person name="Wang Y."/>
            <person name="Lv Z."/>
            <person name="Lu X."/>
            <person name="Zhang F."/>
            <person name="Jiang W."/>
            <person name="Ma Y."/>
            <person name="Chen M."/>
            <person name="Hao X."/>
            <person name="Li L."/>
            <person name="Tang Y."/>
            <person name="Lv G."/>
            <person name="Zhou Y."/>
            <person name="Sun X."/>
            <person name="Brodelius P.E."/>
            <person name="Rose J.K.C."/>
            <person name="Tang K."/>
        </authorList>
    </citation>
    <scope>NUCLEOTIDE SEQUENCE [LARGE SCALE GENOMIC DNA]</scope>
    <source>
        <strain evidence="5">cv. Huhao1</strain>
        <tissue evidence="4">Leaf</tissue>
    </source>
</reference>
<dbReference type="GO" id="GO:0003964">
    <property type="term" value="F:RNA-directed DNA polymerase activity"/>
    <property type="evidence" value="ECO:0007669"/>
    <property type="project" value="UniProtKB-KW"/>
</dbReference>
<dbReference type="InterPro" id="IPR012677">
    <property type="entry name" value="Nucleotide-bd_a/b_plait_sf"/>
</dbReference>
<dbReference type="InterPro" id="IPR000504">
    <property type="entry name" value="RRM_dom"/>
</dbReference>
<evidence type="ECO:0000259" key="3">
    <source>
        <dbReference type="PROSITE" id="PS50102"/>
    </source>
</evidence>
<keyword evidence="1" id="KW-0694">RNA-binding</keyword>
<feature type="region of interest" description="Disordered" evidence="2">
    <location>
        <begin position="160"/>
        <end position="179"/>
    </location>
</feature>
<dbReference type="PANTHER" id="PTHR33710:SF64">
    <property type="entry name" value="ENDONUCLEASE_EXONUCLEASE_PHOSPHATASE DOMAIN-CONTAINING PROTEIN"/>
    <property type="match status" value="1"/>
</dbReference>
<dbReference type="SMART" id="SM00360">
    <property type="entry name" value="RRM"/>
    <property type="match status" value="1"/>
</dbReference>
<keyword evidence="4" id="KW-0695">RNA-directed DNA polymerase</keyword>
<dbReference type="InterPro" id="IPR036691">
    <property type="entry name" value="Endo/exonu/phosph_ase_sf"/>
</dbReference>
<dbReference type="InterPro" id="IPR035979">
    <property type="entry name" value="RBD_domain_sf"/>
</dbReference>
<accession>A0A2U1M0A3</accession>
<proteinExistence type="predicted"/>
<dbReference type="EMBL" id="PKPP01006997">
    <property type="protein sequence ID" value="PWA54667.1"/>
    <property type="molecule type" value="Genomic_DNA"/>
</dbReference>
<dbReference type="STRING" id="35608.A0A2U1M0A3"/>
<keyword evidence="4" id="KW-0808">Transferase</keyword>
<feature type="region of interest" description="Disordered" evidence="2">
    <location>
        <begin position="542"/>
        <end position="561"/>
    </location>
</feature>
<dbReference type="CDD" id="cd00590">
    <property type="entry name" value="RRM_SF"/>
    <property type="match status" value="1"/>
</dbReference>
<dbReference type="PANTHER" id="PTHR33710">
    <property type="entry name" value="BNAC02G09200D PROTEIN"/>
    <property type="match status" value="1"/>
</dbReference>
<dbReference type="OrthoDB" id="1750980at2759"/>
<dbReference type="Proteomes" id="UP000245207">
    <property type="component" value="Unassembled WGS sequence"/>
</dbReference>
<dbReference type="InterPro" id="IPR026960">
    <property type="entry name" value="RVT-Znf"/>
</dbReference>
<feature type="domain" description="RRM" evidence="3">
    <location>
        <begin position="70"/>
        <end position="147"/>
    </location>
</feature>
<evidence type="ECO:0000256" key="1">
    <source>
        <dbReference type="PROSITE-ProRule" id="PRU00176"/>
    </source>
</evidence>
<feature type="compositionally biased region" description="Basic residues" evidence="2">
    <location>
        <begin position="491"/>
        <end position="500"/>
    </location>
</feature>
<organism evidence="4 5">
    <name type="scientific">Artemisia annua</name>
    <name type="common">Sweet wormwood</name>
    <dbReference type="NCBI Taxonomy" id="35608"/>
    <lineage>
        <taxon>Eukaryota</taxon>
        <taxon>Viridiplantae</taxon>
        <taxon>Streptophyta</taxon>
        <taxon>Embryophyta</taxon>
        <taxon>Tracheophyta</taxon>
        <taxon>Spermatophyta</taxon>
        <taxon>Magnoliopsida</taxon>
        <taxon>eudicotyledons</taxon>
        <taxon>Gunneridae</taxon>
        <taxon>Pentapetalae</taxon>
        <taxon>asterids</taxon>
        <taxon>campanulids</taxon>
        <taxon>Asterales</taxon>
        <taxon>Asteraceae</taxon>
        <taxon>Asteroideae</taxon>
        <taxon>Anthemideae</taxon>
        <taxon>Artemisiinae</taxon>
        <taxon>Artemisia</taxon>
    </lineage>
</organism>
<keyword evidence="5" id="KW-1185">Reference proteome</keyword>
<dbReference type="Gene3D" id="3.30.70.330">
    <property type="match status" value="1"/>
</dbReference>
<feature type="region of interest" description="Disordered" evidence="2">
    <location>
        <begin position="397"/>
        <end position="426"/>
    </location>
</feature>
<dbReference type="GO" id="GO:0003723">
    <property type="term" value="F:RNA binding"/>
    <property type="evidence" value="ECO:0007669"/>
    <property type="project" value="UniProtKB-UniRule"/>
</dbReference>
<evidence type="ECO:0000256" key="2">
    <source>
        <dbReference type="SAM" id="MobiDB-lite"/>
    </source>
</evidence>
<keyword evidence="4" id="KW-0548">Nucleotidyltransferase</keyword>
<protein>
    <submittedName>
        <fullName evidence="4">RNA-directed DNA polymerase, eukaryota</fullName>
    </submittedName>
</protein>
<evidence type="ECO:0000313" key="4">
    <source>
        <dbReference type="EMBL" id="PWA54667.1"/>
    </source>
</evidence>
<dbReference type="SUPFAM" id="SSF56219">
    <property type="entry name" value="DNase I-like"/>
    <property type="match status" value="1"/>
</dbReference>
<dbReference type="Gene3D" id="3.60.10.10">
    <property type="entry name" value="Endonuclease/exonuclease/phosphatase"/>
    <property type="match status" value="1"/>
</dbReference>
<evidence type="ECO:0000313" key="5">
    <source>
        <dbReference type="Proteomes" id="UP000245207"/>
    </source>
</evidence>
<comment type="caution">
    <text evidence="4">The sequence shown here is derived from an EMBL/GenBank/DDBJ whole genome shotgun (WGS) entry which is preliminary data.</text>
</comment>
<sequence length="1232" mass="138429">MVVHHLRFDRSRYDLRSYCFPYMVESYGFELVHSVGLWPFKRCLSSGLEVHHRKNKSRQSLFGECIKDTTKFYVSNLPIGCIPGDVKRIFGDFGEIVGTYIARKKDKEGNRFGFVSFRRVRNVFDLERCLNGIKMGSYRLKVNVAKFAVENQGMWDKEVKSNRSFEKKEDGNNKQHESRPKVFQSVGGLSFRDALDGKNRSKVQPVAENLVKSLPIPENTCAFPEIHGSALVGRVFDVKTLVAMGRILGDCGLAGVEIIYLGGLSILLKFENLEEAAEFLVRVDVWSRWFSTLVSWKGQPFPFERIAWIKVMGVPLNIAVNGVFDNIAGLFGKVVNEAQVSLEDGNLSVVRIGVLVGHGEMISDHVSLEWRGKSFMVWVIEDSRDWDPECIGVVKGGHVKEPNAESENGDSSGKGADEGEEEDERVEDILEEGEFREEEVFNSGGMNPIDGESQQLHACMESFPKDNTNDFPSFCFKSKGCEIRSKAKSGPLRHKNKPKKCLSDERVRPKKRSRNDLDDPFDLNRLLGIDCVSSSMEESSEHKDCSGYAEAPPIGSDPEDRENEVCLEGVVDSGSNQMKDQAVVGDVNLENLAANEVEATVEVGVAVGVRLVNHLDLVHEAMAFEGIGGLVKGPWVGSIRKKEGINFVALQESKMSSICEADLIPFWGGKNFEMEYVGSVGNAGGVVCMWDPNVFEVLECVKDLNFLLVRGKIKGSGELLNVMNVYAPQSSSAKSQLWTKIESVANRFNGMWMVLGDFNVVRYPEERRNSVFKAGCARAFNGFIHNMGLKEFSMKGRQFTCIRDNGRKLRKLDRMLVCPELFDKWPEACLRVFSGPHSDHSPLILIMKSVDYGPRPFRFFNSWLSKPGIEDVVKEALLLEADGDCPDKVLSKKFANIRARVRMWRDEMIKKEGVEEAAALADLELLESELENRELEEEEEWTLGECKKVIKDVGVPMRSMFKGTVGDGANISFWLDPWASVLPLKELVPGLFALEKFKKCKVKDRVGFSEGRSILSWKWKRRLSGLDEQVQLGFLNRLVLESDFELSDRVDRWSWLGNKDGKFSVAEVKKYLRSGLEVSGNMVLNWCKWIPIKCNVFAWRAALGGIPTTVSLRNRHVQVVDLSCRFCNHGDESIEHLFTSCIVAAGIWQGISQWCKIPNIFAFSFGDIIELHNFVGLKGIAKEAFQGIVLIGCWSLWKARNELRFSNKSVRVSDILSEPCGRGPDFGVAFVG</sequence>
<dbReference type="Pfam" id="PF13966">
    <property type="entry name" value="zf-RVT"/>
    <property type="match status" value="1"/>
</dbReference>
<dbReference type="AlphaFoldDB" id="A0A2U1M0A3"/>
<feature type="region of interest" description="Disordered" evidence="2">
    <location>
        <begin position="487"/>
        <end position="519"/>
    </location>
</feature>